<evidence type="ECO:0000313" key="1">
    <source>
        <dbReference type="EMBL" id="USB36225.1"/>
    </source>
</evidence>
<dbReference type="RefSeq" id="WP_251464213.1">
    <property type="nucleotide sequence ID" value="NZ_CP097327.1"/>
</dbReference>
<keyword evidence="2" id="KW-1185">Reference proteome</keyword>
<organism evidence="1 2">
    <name type="scientific">Providencia vermicola</name>
    <dbReference type="NCBI Taxonomy" id="333965"/>
    <lineage>
        <taxon>Bacteria</taxon>
        <taxon>Pseudomonadati</taxon>
        <taxon>Pseudomonadota</taxon>
        <taxon>Gammaproteobacteria</taxon>
        <taxon>Enterobacterales</taxon>
        <taxon>Morganellaceae</taxon>
        <taxon>Providencia</taxon>
    </lineage>
</organism>
<protein>
    <submittedName>
        <fullName evidence="1">Uncharacterized protein</fullName>
    </submittedName>
</protein>
<sequence>MRKFISVKTVRSMVNSQFNSTLAVGSTLAKSDVLRCWVFQENSES</sequence>
<reference evidence="1" key="1">
    <citation type="journal article" date="2022" name="Front. Microbiol.">
        <title>Identification of a novel aminoglycoside O-nucleotidyltransferase AadA33 in Providencia vermicola.</title>
        <authorList>
            <person name="Feng C."/>
            <person name="Gao M."/>
            <person name="Jiang W."/>
            <person name="Shi W."/>
            <person name="Li A."/>
            <person name="Liu S."/>
            <person name="Zhang L."/>
            <person name="Zhang X."/>
            <person name="Li Q."/>
            <person name="Lin H."/>
            <person name="Lu J."/>
            <person name="Li K."/>
            <person name="Zhang H."/>
            <person name="Hu Y."/>
            <person name="Bao Q."/>
            <person name="Lin X."/>
        </authorList>
    </citation>
    <scope>NUCLEOTIDE SEQUENCE</scope>
    <source>
        <strain evidence="1">P13</strain>
    </source>
</reference>
<name>A0ABY4UEQ1_9GAMM</name>
<dbReference type="EMBL" id="CP097327">
    <property type="protein sequence ID" value="USB36225.1"/>
    <property type="molecule type" value="Genomic_DNA"/>
</dbReference>
<proteinExistence type="predicted"/>
<evidence type="ECO:0000313" key="2">
    <source>
        <dbReference type="Proteomes" id="UP001057142"/>
    </source>
</evidence>
<accession>A0ABY4UEQ1</accession>
<gene>
    <name evidence="1" type="ORF">M5J11_15630</name>
</gene>
<dbReference type="Proteomes" id="UP001057142">
    <property type="component" value="Chromosome"/>
</dbReference>